<evidence type="ECO:0000256" key="3">
    <source>
        <dbReference type="ARBA" id="ARBA00022729"/>
    </source>
</evidence>
<dbReference type="EMBL" id="JACKWZ010000045">
    <property type="protein sequence ID" value="KAF9419277.1"/>
    <property type="molecule type" value="Genomic_DNA"/>
</dbReference>
<feature type="binding site" evidence="10">
    <location>
        <position position="402"/>
    </location>
    <ligand>
        <name>Zn(2+)</name>
        <dbReference type="ChEBI" id="CHEBI:29105"/>
        <note>catalytic</note>
    </ligand>
</feature>
<accession>A0A835L5R4</accession>
<feature type="binding site" evidence="10">
    <location>
        <position position="754"/>
    </location>
    <ligand>
        <name>Zn(2+)</name>
        <dbReference type="ChEBI" id="CHEBI:29105"/>
        <note>catalytic</note>
    </ligand>
</feature>
<keyword evidence="2 10" id="KW-0479">Metal-binding</keyword>
<evidence type="ECO:0000256" key="8">
    <source>
        <dbReference type="ARBA" id="ARBA00023157"/>
    </source>
</evidence>
<keyword evidence="6 10" id="KW-0482">Metalloprotease</keyword>
<sequence length="1066" mass="120858">MLPSSFKMEQFYIRLVVLSILVVISSAAPISEHVDLEDEGEYGEYFEGDMLLSKSQREAIFQAVDGNSRNGLRNVAKRWPNRTVVYHINEEDFDEEHVLKIEDALADIANHSCITFRPREKDDEHAVIIQGTKDGCFSNVGFSTPDDEGEIRQVLNLAKGCFKHGTVVHEMLHTIGFYHMQSTYDRDDFVTIIWENIKPGHEHNFAKYSNDTVTDFGVPYDYNSVMHYTEKAFSVNGNKTIVPLKENVTIGQRMGLSESDILKLNKMYCEDNDDKEITLIENIDEIVSPQQEDLLPAGYARNGLVDENKRWPNRTVVYHINEEDFDEEQVSKIEDAFADIAYHSCITFRPRETDDEHAVIILGSEGGCASTVGYNPDNDVPQYVKLADNCFGHGTLIHEIMHTLGFSHMQSTYDRDDYVDIVWENIIPGHEANFIKHSNESVSDFGVPYDYHSVMHYPDTAFTANGSQTVIPLKDNVTIGQREGLSHGDILKLNRMYCEEAADEDKSVVDNCGLTPCEMVVSEAILNFAPPRRVLSDTKNHAALEYTTIIMGHTKLSVVLLIVFAVKCLAMTYHELEDFAEYLKKTSQLSPTLKKGVDPDVDYDEDEVVSDHAWEESGKFEGDLILNERQRRLIVEDVAEGLARNGISDGTKRWPNNEVIVYIQVEHFTSDQVQAIQNGIEDLARASCVKFRPYRKGDRDAVVIQGSRRGCFSQVGYQGGYQVLNLSGRHPVGRGCFRHGTVVHELLHTLGFYHMQSSPDRDDYVDIIWPNVVQSARHNFRKYNSFSVSDFGVGYDYDSVLHYSRRAFSVNGQDTIVPKQAGAQIGQRIGLSDKDVQKLNKMYCDAESDNGQADEYVTKKTETKKKKGKNKPFDGQGLGYHQGKAVVFKLLPAAETYKLPDVPSFHVFDYFSKEPQILSTSENEGFRIGKEIAYSYNPPEPMTARDVHVPGHLDHGHEIKLQKEQTENEEQNEHKNVAEIKSANTKNHKHLSNSETAVEVPIIEGHTSQSEPEETDTDLIDAFDRLSKIIRLHVYPSQTPDLSIYKTNSRYTDQYNSLQIKNEGER</sequence>
<evidence type="ECO:0000256" key="7">
    <source>
        <dbReference type="ARBA" id="ARBA00023145"/>
    </source>
</evidence>
<dbReference type="CDD" id="cd04280">
    <property type="entry name" value="ZnMc_astacin_like"/>
    <property type="match status" value="3"/>
</dbReference>
<dbReference type="PRINTS" id="PR00480">
    <property type="entry name" value="ASTACIN"/>
</dbReference>
<dbReference type="FunFam" id="3.40.390.10:FF:000015">
    <property type="entry name" value="Meprin A subunit"/>
    <property type="match status" value="1"/>
</dbReference>
<keyword evidence="9" id="KW-0325">Glycoprotein</keyword>
<keyword evidence="4 10" id="KW-0378">Hydrolase</keyword>
<dbReference type="Pfam" id="PF01400">
    <property type="entry name" value="Astacin"/>
    <property type="match status" value="3"/>
</dbReference>
<dbReference type="GO" id="GO:0008270">
    <property type="term" value="F:zinc ion binding"/>
    <property type="evidence" value="ECO:0007669"/>
    <property type="project" value="UniProtKB-UniRule"/>
</dbReference>
<evidence type="ECO:0000256" key="6">
    <source>
        <dbReference type="ARBA" id="ARBA00023049"/>
    </source>
</evidence>
<evidence type="ECO:0000256" key="1">
    <source>
        <dbReference type="ARBA" id="ARBA00022670"/>
    </source>
</evidence>
<comment type="caution">
    <text evidence="10">Lacks conserved residue(s) required for the propagation of feature annotation.</text>
</comment>
<feature type="domain" description="Peptidase M12A" evidence="12">
    <location>
        <begin position="70"/>
        <end position="270"/>
    </location>
</feature>
<keyword evidence="5 10" id="KW-0862">Zinc</keyword>
<evidence type="ECO:0000256" key="10">
    <source>
        <dbReference type="PROSITE-ProRule" id="PRU01211"/>
    </source>
</evidence>
<feature type="binding site" evidence="10">
    <location>
        <position position="408"/>
    </location>
    <ligand>
        <name>Zn(2+)</name>
        <dbReference type="ChEBI" id="CHEBI:29105"/>
        <note>catalytic</note>
    </ligand>
</feature>
<reference evidence="13" key="1">
    <citation type="submission" date="2020-08" db="EMBL/GenBank/DDBJ databases">
        <title>Spodoptera exigua strain:BAW_Kor-Di-RS1 Genome sequencing and assembly.</title>
        <authorList>
            <person name="Kim J."/>
            <person name="Nam H.Y."/>
            <person name="Kwon M."/>
            <person name="Choi J.H."/>
            <person name="Cho S.R."/>
            <person name="Kim G.-H."/>
        </authorList>
    </citation>
    <scope>NUCLEOTIDE SEQUENCE</scope>
    <source>
        <strain evidence="13">BAW_Kor-Di-RS1</strain>
        <tissue evidence="13">Whole-body</tissue>
    </source>
</reference>
<protein>
    <recommendedName>
        <fullName evidence="11">Metalloendopeptidase</fullName>
        <ecNumber evidence="11">3.4.24.-</ecNumber>
    </recommendedName>
</protein>
<evidence type="ECO:0000313" key="14">
    <source>
        <dbReference type="Proteomes" id="UP000648187"/>
    </source>
</evidence>
<feature type="disulfide bond" evidence="10">
    <location>
        <begin position="368"/>
        <end position="390"/>
    </location>
</feature>
<proteinExistence type="predicted"/>
<feature type="active site" evidence="10">
    <location>
        <position position="170"/>
    </location>
</feature>
<keyword evidence="7" id="KW-0865">Zymogen</keyword>
<feature type="binding site" evidence="10">
    <location>
        <position position="173"/>
    </location>
    <ligand>
        <name>Zn(2+)</name>
        <dbReference type="ChEBI" id="CHEBI:29105"/>
        <note>catalytic</note>
    </ligand>
</feature>
<organism evidence="13 14">
    <name type="scientific">Spodoptera exigua</name>
    <name type="common">Beet armyworm</name>
    <name type="synonym">Noctua fulgens</name>
    <dbReference type="NCBI Taxonomy" id="7107"/>
    <lineage>
        <taxon>Eukaryota</taxon>
        <taxon>Metazoa</taxon>
        <taxon>Ecdysozoa</taxon>
        <taxon>Arthropoda</taxon>
        <taxon>Hexapoda</taxon>
        <taxon>Insecta</taxon>
        <taxon>Pterygota</taxon>
        <taxon>Neoptera</taxon>
        <taxon>Endopterygota</taxon>
        <taxon>Lepidoptera</taxon>
        <taxon>Glossata</taxon>
        <taxon>Ditrysia</taxon>
        <taxon>Noctuoidea</taxon>
        <taxon>Noctuidae</taxon>
        <taxon>Amphipyrinae</taxon>
        <taxon>Spodoptera</taxon>
    </lineage>
</organism>
<feature type="binding site" evidence="10">
    <location>
        <position position="169"/>
    </location>
    <ligand>
        <name>Zn(2+)</name>
        <dbReference type="ChEBI" id="CHEBI:29105"/>
        <note>catalytic</note>
    </ligand>
</feature>
<feature type="binding site" evidence="10">
    <location>
        <position position="179"/>
    </location>
    <ligand>
        <name>Zn(2+)</name>
        <dbReference type="ChEBI" id="CHEBI:29105"/>
        <note>catalytic</note>
    </ligand>
</feature>
<dbReference type="PROSITE" id="PS51864">
    <property type="entry name" value="ASTACIN"/>
    <property type="match status" value="3"/>
</dbReference>
<keyword evidence="3 11" id="KW-0732">Signal</keyword>
<feature type="chain" id="PRO_5033092859" description="Metalloendopeptidase" evidence="11">
    <location>
        <begin position="28"/>
        <end position="1066"/>
    </location>
</feature>
<keyword evidence="1 10" id="KW-0645">Protease</keyword>
<dbReference type="PANTHER" id="PTHR10127">
    <property type="entry name" value="DISCOIDIN, CUB, EGF, LAMININ , AND ZINC METALLOPROTEASE DOMAIN CONTAINING"/>
    <property type="match status" value="1"/>
</dbReference>
<dbReference type="EC" id="3.4.24.-" evidence="11"/>
<dbReference type="Proteomes" id="UP000648187">
    <property type="component" value="Unassembled WGS sequence"/>
</dbReference>
<dbReference type="GO" id="GO:0004222">
    <property type="term" value="F:metalloendopeptidase activity"/>
    <property type="evidence" value="ECO:0007669"/>
    <property type="project" value="UniProtKB-UniRule"/>
</dbReference>
<feature type="binding site" evidence="10">
    <location>
        <position position="398"/>
    </location>
    <ligand>
        <name>Zn(2+)</name>
        <dbReference type="ChEBI" id="CHEBI:29105"/>
        <note>catalytic</note>
    </ligand>
</feature>
<name>A0A835L5R4_SPOEX</name>
<dbReference type="SMART" id="SM00235">
    <property type="entry name" value="ZnMc"/>
    <property type="match status" value="3"/>
</dbReference>
<evidence type="ECO:0000256" key="2">
    <source>
        <dbReference type="ARBA" id="ARBA00022723"/>
    </source>
</evidence>
<evidence type="ECO:0000313" key="13">
    <source>
        <dbReference type="EMBL" id="KAF9419277.1"/>
    </source>
</evidence>
<dbReference type="InterPro" id="IPR006026">
    <property type="entry name" value="Peptidase_Metallo"/>
</dbReference>
<feature type="signal peptide" evidence="11">
    <location>
        <begin position="1"/>
        <end position="27"/>
    </location>
</feature>
<evidence type="ECO:0000256" key="4">
    <source>
        <dbReference type="ARBA" id="ARBA00022801"/>
    </source>
</evidence>
<evidence type="ECO:0000259" key="12">
    <source>
        <dbReference type="PROSITE" id="PS51864"/>
    </source>
</evidence>
<evidence type="ECO:0000256" key="11">
    <source>
        <dbReference type="RuleBase" id="RU361183"/>
    </source>
</evidence>
<feature type="domain" description="Peptidase M12A" evidence="12">
    <location>
        <begin position="645"/>
        <end position="845"/>
    </location>
</feature>
<dbReference type="GO" id="GO:0006508">
    <property type="term" value="P:proteolysis"/>
    <property type="evidence" value="ECO:0007669"/>
    <property type="project" value="UniProtKB-KW"/>
</dbReference>
<feature type="domain" description="Peptidase M12A" evidence="12">
    <location>
        <begin position="302"/>
        <end position="499"/>
    </location>
</feature>
<dbReference type="InterPro" id="IPR024079">
    <property type="entry name" value="MetalloPept_cat_dom_sf"/>
</dbReference>
<dbReference type="InterPro" id="IPR001506">
    <property type="entry name" value="Peptidase_M12A"/>
</dbReference>
<keyword evidence="14" id="KW-1185">Reference proteome</keyword>
<dbReference type="PANTHER" id="PTHR10127:SF814">
    <property type="entry name" value="MEPRIN A SUBUNIT BETA"/>
    <property type="match status" value="1"/>
</dbReference>
<dbReference type="SUPFAM" id="SSF55486">
    <property type="entry name" value="Metalloproteases ('zincins'), catalytic domain"/>
    <property type="match status" value="3"/>
</dbReference>
<evidence type="ECO:0000256" key="5">
    <source>
        <dbReference type="ARBA" id="ARBA00022833"/>
    </source>
</evidence>
<feature type="active site" evidence="10">
    <location>
        <position position="399"/>
    </location>
</feature>
<gene>
    <name evidence="13" type="ORF">HW555_004204</name>
</gene>
<evidence type="ECO:0000256" key="9">
    <source>
        <dbReference type="ARBA" id="ARBA00023180"/>
    </source>
</evidence>
<comment type="cofactor">
    <cofactor evidence="10 11">
        <name>Zn(2+)</name>
        <dbReference type="ChEBI" id="CHEBI:29105"/>
    </cofactor>
    <text evidence="10 11">Binds 1 zinc ion per subunit.</text>
</comment>
<feature type="active site" evidence="10">
    <location>
        <position position="745"/>
    </location>
</feature>
<comment type="caution">
    <text evidence="13">The sequence shown here is derived from an EMBL/GenBank/DDBJ whole genome shotgun (WGS) entry which is preliminary data.</text>
</comment>
<dbReference type="AlphaFoldDB" id="A0A835L5R4"/>
<dbReference type="InterPro" id="IPR034035">
    <property type="entry name" value="Astacin-like_dom"/>
</dbReference>
<feature type="binding site" evidence="10">
    <location>
        <position position="744"/>
    </location>
    <ligand>
        <name>Zn(2+)</name>
        <dbReference type="ChEBI" id="CHEBI:29105"/>
        <note>catalytic</note>
    </ligand>
</feature>
<dbReference type="Gene3D" id="3.40.390.10">
    <property type="entry name" value="Collagenase (Catalytic Domain)"/>
    <property type="match status" value="3"/>
</dbReference>
<keyword evidence="8 10" id="KW-1015">Disulfide bond</keyword>
<feature type="binding site" evidence="10">
    <location>
        <position position="748"/>
    </location>
    <ligand>
        <name>Zn(2+)</name>
        <dbReference type="ChEBI" id="CHEBI:29105"/>
        <note>catalytic</note>
    </ligand>
</feature>